<dbReference type="AlphaFoldDB" id="A0A6M8T2G2"/>
<name>A0A6M8T2G2_GLAPU</name>
<evidence type="ECO:0000259" key="2">
    <source>
        <dbReference type="Pfam" id="PF02481"/>
    </source>
</evidence>
<dbReference type="Pfam" id="PF02481">
    <property type="entry name" value="DNA_processg_A"/>
    <property type="match status" value="1"/>
</dbReference>
<gene>
    <name evidence="3" type="ORF">N5925_01315</name>
</gene>
<protein>
    <submittedName>
        <fullName evidence="3">DNA-processing protein DprA</fullName>
    </submittedName>
</protein>
<evidence type="ECO:0000313" key="4">
    <source>
        <dbReference type="Proteomes" id="UP001148834"/>
    </source>
</evidence>
<dbReference type="SUPFAM" id="SSF102405">
    <property type="entry name" value="MCP/YpsA-like"/>
    <property type="match status" value="1"/>
</dbReference>
<dbReference type="InterPro" id="IPR003488">
    <property type="entry name" value="DprA"/>
</dbReference>
<comment type="caution">
    <text evidence="3">The sequence shown here is derived from an EMBL/GenBank/DDBJ whole genome shotgun (WGS) entry which is preliminary data.</text>
</comment>
<feature type="domain" description="Smf/DprA SLOG" evidence="2">
    <location>
        <begin position="104"/>
        <end position="302"/>
    </location>
</feature>
<dbReference type="InterPro" id="IPR057666">
    <property type="entry name" value="DrpA_SLOG"/>
</dbReference>
<evidence type="ECO:0000256" key="1">
    <source>
        <dbReference type="ARBA" id="ARBA00006525"/>
    </source>
</evidence>
<organism evidence="3 4">
    <name type="scientific">Glaesserella parasuis</name>
    <name type="common">Haemophilus parasuis</name>
    <dbReference type="NCBI Taxonomy" id="738"/>
    <lineage>
        <taxon>Bacteria</taxon>
        <taxon>Pseudomonadati</taxon>
        <taxon>Pseudomonadota</taxon>
        <taxon>Gammaproteobacteria</taxon>
        <taxon>Pasteurellales</taxon>
        <taxon>Pasteurellaceae</taxon>
        <taxon>Glaesserella</taxon>
    </lineage>
</organism>
<dbReference type="GO" id="GO:0009294">
    <property type="term" value="P:DNA-mediated transformation"/>
    <property type="evidence" value="ECO:0007669"/>
    <property type="project" value="InterPro"/>
</dbReference>
<evidence type="ECO:0000313" key="3">
    <source>
        <dbReference type="EMBL" id="MDD2167265.1"/>
    </source>
</evidence>
<reference evidence="3" key="1">
    <citation type="submission" date="2022-09" db="EMBL/GenBank/DDBJ databases">
        <title>Molecular characterization of Glaesserella parasuis strains circulating in commercial swine farms using whole-genome sequencing.</title>
        <authorList>
            <person name="Mugabi R."/>
            <person name="Clavijo M."/>
            <person name="Li G."/>
        </authorList>
    </citation>
    <scope>NUCLEOTIDE SEQUENCE</scope>
    <source>
        <strain evidence="3">0435-53</strain>
    </source>
</reference>
<accession>A0A6M8T2G2</accession>
<dbReference type="PANTHER" id="PTHR43022:SF1">
    <property type="entry name" value="PROTEIN SMF"/>
    <property type="match status" value="1"/>
</dbReference>
<dbReference type="Proteomes" id="UP001148834">
    <property type="component" value="Unassembled WGS sequence"/>
</dbReference>
<comment type="similarity">
    <text evidence="1">Belongs to the DprA/Smf family.</text>
</comment>
<dbReference type="RefSeq" id="WP_021111285.1">
    <property type="nucleotide sequence ID" value="NZ_CP054198.1"/>
</dbReference>
<dbReference type="EMBL" id="JAODIR010000003">
    <property type="protein sequence ID" value="MDD2167265.1"/>
    <property type="molecule type" value="Genomic_DNA"/>
</dbReference>
<sequence>MNFQANTQAMLLLTCELSHSQDVKPLSVAEWKRFAIWLNNQGKQPSDCLEHNVDWLYSWQDSRKSENPVTVERLQKLLNRGNELALAVERWQRVGIWVITRAQFETSYPQRLRKLLTQDAPPVLFGCGNPDLLNKSMPKVAVVGSRKSSSEDNQYAYQLGLSAAKEQMMIVSGGAKGIDEAAMLGAIEHGGEVIGVIADNLFRLATDIKWRSGLMEGRITLISPFNPENGFSKYNAMARNDYIYCLSDAAIVVHSGKKGGTFSGAEKNLKKQWVPLWVKPSEDQNSANAELVRMGGKWLDNMINLEKIVSGEVVSSHSAQVDLFSQESDPIIEITTTQPAHHSDDKNPKRELNAIMYQLFLEKMEEYSQPVGINQLKQDTGLQQVQIKQWLEQGLLSGDIQKTKHQYQLA</sequence>
<proteinExistence type="inferred from homology"/>
<dbReference type="PANTHER" id="PTHR43022">
    <property type="entry name" value="PROTEIN SMF"/>
    <property type="match status" value="1"/>
</dbReference>
<dbReference type="Gene3D" id="3.40.50.450">
    <property type="match status" value="1"/>
</dbReference>